<feature type="transmembrane region" description="Helical" evidence="2">
    <location>
        <begin position="34"/>
        <end position="67"/>
    </location>
</feature>
<comment type="caution">
    <text evidence="3">The sequence shown here is derived from an EMBL/GenBank/DDBJ whole genome shotgun (WGS) entry which is preliminary data.</text>
</comment>
<evidence type="ECO:0000313" key="4">
    <source>
        <dbReference type="Proteomes" id="UP000238322"/>
    </source>
</evidence>
<dbReference type="EMBL" id="PUHY01000001">
    <property type="protein sequence ID" value="PQO40465.1"/>
    <property type="molecule type" value="Genomic_DNA"/>
</dbReference>
<feature type="region of interest" description="Disordered" evidence="1">
    <location>
        <begin position="1"/>
        <end position="20"/>
    </location>
</feature>
<gene>
    <name evidence="3" type="ORF">C5Y83_00565</name>
</gene>
<feature type="transmembrane region" description="Helical" evidence="2">
    <location>
        <begin position="73"/>
        <end position="93"/>
    </location>
</feature>
<evidence type="ECO:0000256" key="2">
    <source>
        <dbReference type="SAM" id="Phobius"/>
    </source>
</evidence>
<dbReference type="RefSeq" id="WP_105327701.1">
    <property type="nucleotide sequence ID" value="NZ_PUHY01000001.1"/>
</dbReference>
<organism evidence="3 4">
    <name type="scientific">Blastopirellula marina</name>
    <dbReference type="NCBI Taxonomy" id="124"/>
    <lineage>
        <taxon>Bacteria</taxon>
        <taxon>Pseudomonadati</taxon>
        <taxon>Planctomycetota</taxon>
        <taxon>Planctomycetia</taxon>
        <taxon>Pirellulales</taxon>
        <taxon>Pirellulaceae</taxon>
        <taxon>Blastopirellula</taxon>
    </lineage>
</organism>
<sequence length="287" mass="31755">MEPFAQDLNEPADDGGSNLLHPALTEDRSRGYRTAIITIIACWVLAALGPLSLIFPLVAVAVLLQLISQRKLWAAFLLTIATPLFVSAVWAVPDYARGTAKMRTMGPISLNYYNPHPQVRCGYLSGGCFSTGNEWLTIVPYNFMLTGIATMFGPMPGTYAGAYPDENQAKSALQHAISLSSKELAEDVLKVGDATVQLDQGVGSQLLKEMFYDHDRFYGWHPKAKNGAVLYKEDCVILRIPQPYSDTSETSALIVLVDREKGRPFAYYAEGRCYFSHHPVPYQRQAL</sequence>
<dbReference type="OrthoDB" id="291909at2"/>
<keyword evidence="2" id="KW-0472">Membrane</keyword>
<proteinExistence type="predicted"/>
<dbReference type="AlphaFoldDB" id="A0A2S8G7M5"/>
<dbReference type="Proteomes" id="UP000238322">
    <property type="component" value="Unassembled WGS sequence"/>
</dbReference>
<keyword evidence="2" id="KW-1133">Transmembrane helix</keyword>
<accession>A0A2S8G7M5</accession>
<evidence type="ECO:0000313" key="3">
    <source>
        <dbReference type="EMBL" id="PQO40465.1"/>
    </source>
</evidence>
<protein>
    <submittedName>
        <fullName evidence="3">Uncharacterized protein</fullName>
    </submittedName>
</protein>
<reference evidence="3 4" key="1">
    <citation type="submission" date="2018-02" db="EMBL/GenBank/DDBJ databases">
        <title>Comparative genomes isolates from brazilian mangrove.</title>
        <authorList>
            <person name="Araujo J.E."/>
            <person name="Taketani R.G."/>
            <person name="Silva M.C.P."/>
            <person name="Loureco M.V."/>
            <person name="Andreote F.D."/>
        </authorList>
    </citation>
    <scope>NUCLEOTIDE SEQUENCE [LARGE SCALE GENOMIC DNA]</scope>
    <source>
        <strain evidence="3 4">Hex-1 MGV</strain>
    </source>
</reference>
<keyword evidence="2" id="KW-0812">Transmembrane</keyword>
<evidence type="ECO:0000256" key="1">
    <source>
        <dbReference type="SAM" id="MobiDB-lite"/>
    </source>
</evidence>
<name>A0A2S8G7M5_9BACT</name>